<dbReference type="GO" id="GO:0015616">
    <property type="term" value="F:DNA translocase activity"/>
    <property type="evidence" value="ECO:0007669"/>
    <property type="project" value="TreeGrafter"/>
</dbReference>
<comment type="caution">
    <text evidence="7">The sequence shown here is derived from an EMBL/GenBank/DDBJ whole genome shotgun (WGS) entry which is preliminary data.</text>
</comment>
<name>A0A066VQ34_TILAU</name>
<gene>
    <name evidence="7" type="ORF">K437DRAFT_275613</name>
</gene>
<feature type="compositionally biased region" description="Polar residues" evidence="4">
    <location>
        <begin position="84"/>
        <end position="96"/>
    </location>
</feature>
<keyword evidence="8" id="KW-1185">Reference proteome</keyword>
<feature type="domain" description="Helicase ATP-binding" evidence="5">
    <location>
        <begin position="341"/>
        <end position="514"/>
    </location>
</feature>
<feature type="domain" description="Helicase C-terminal" evidence="6">
    <location>
        <begin position="673"/>
        <end position="823"/>
    </location>
</feature>
<dbReference type="GO" id="GO:0016787">
    <property type="term" value="F:hydrolase activity"/>
    <property type="evidence" value="ECO:0007669"/>
    <property type="project" value="UniProtKB-KW"/>
</dbReference>
<dbReference type="Gene3D" id="3.40.50.10810">
    <property type="entry name" value="Tandem AAA-ATPase domain"/>
    <property type="match status" value="1"/>
</dbReference>
<dbReference type="Pfam" id="PF00176">
    <property type="entry name" value="SNF2-rel_dom"/>
    <property type="match status" value="1"/>
</dbReference>
<dbReference type="InterPro" id="IPR014001">
    <property type="entry name" value="Helicase_ATP-bd"/>
</dbReference>
<evidence type="ECO:0000256" key="1">
    <source>
        <dbReference type="ARBA" id="ARBA00022741"/>
    </source>
</evidence>
<dbReference type="RefSeq" id="XP_013241532.1">
    <property type="nucleotide sequence ID" value="XM_013386078.1"/>
</dbReference>
<keyword evidence="1" id="KW-0547">Nucleotide-binding</keyword>
<dbReference type="Proteomes" id="UP000027361">
    <property type="component" value="Unassembled WGS sequence"/>
</dbReference>
<evidence type="ECO:0000256" key="3">
    <source>
        <dbReference type="ARBA" id="ARBA00022840"/>
    </source>
</evidence>
<dbReference type="InParanoid" id="A0A066VQ34"/>
<accession>A0A066VQ34</accession>
<protein>
    <submittedName>
        <fullName evidence="7">Uncharacterized protein</fullName>
    </submittedName>
</protein>
<evidence type="ECO:0000259" key="6">
    <source>
        <dbReference type="PROSITE" id="PS51194"/>
    </source>
</evidence>
<evidence type="ECO:0000256" key="2">
    <source>
        <dbReference type="ARBA" id="ARBA00022801"/>
    </source>
</evidence>
<evidence type="ECO:0000259" key="5">
    <source>
        <dbReference type="PROSITE" id="PS51192"/>
    </source>
</evidence>
<dbReference type="OrthoDB" id="413460at2759"/>
<dbReference type="OMA" id="HERRANK"/>
<feature type="region of interest" description="Disordered" evidence="4">
    <location>
        <begin position="231"/>
        <end position="259"/>
    </location>
</feature>
<dbReference type="PANTHER" id="PTHR45629">
    <property type="entry name" value="SNF2/RAD54 FAMILY MEMBER"/>
    <property type="match status" value="1"/>
</dbReference>
<dbReference type="Gene3D" id="3.40.50.300">
    <property type="entry name" value="P-loop containing nucleotide triphosphate hydrolases"/>
    <property type="match status" value="1"/>
</dbReference>
<dbReference type="Pfam" id="PF00271">
    <property type="entry name" value="Helicase_C"/>
    <property type="match status" value="1"/>
</dbReference>
<dbReference type="InterPro" id="IPR050496">
    <property type="entry name" value="SNF2_RAD54_helicase_repair"/>
</dbReference>
<dbReference type="PROSITE" id="PS51194">
    <property type="entry name" value="HELICASE_CTER"/>
    <property type="match status" value="1"/>
</dbReference>
<organism evidence="7 8">
    <name type="scientific">Tilletiaria anomala (strain ATCC 24038 / CBS 436.72 / UBC 951)</name>
    <dbReference type="NCBI Taxonomy" id="1037660"/>
    <lineage>
        <taxon>Eukaryota</taxon>
        <taxon>Fungi</taxon>
        <taxon>Dikarya</taxon>
        <taxon>Basidiomycota</taxon>
        <taxon>Ustilaginomycotina</taxon>
        <taxon>Exobasidiomycetes</taxon>
        <taxon>Georgefischeriales</taxon>
        <taxon>Tilletiariaceae</taxon>
        <taxon>Tilletiaria</taxon>
    </lineage>
</organism>
<reference evidence="7 8" key="1">
    <citation type="submission" date="2014-05" db="EMBL/GenBank/DDBJ databases">
        <title>Draft genome sequence of a rare smut relative, Tilletiaria anomala UBC 951.</title>
        <authorList>
            <consortium name="DOE Joint Genome Institute"/>
            <person name="Toome M."/>
            <person name="Kuo A."/>
            <person name="Henrissat B."/>
            <person name="Lipzen A."/>
            <person name="Tritt A."/>
            <person name="Yoshinaga Y."/>
            <person name="Zane M."/>
            <person name="Barry K."/>
            <person name="Grigoriev I.V."/>
            <person name="Spatafora J.W."/>
            <person name="Aimea M.C."/>
        </authorList>
    </citation>
    <scope>NUCLEOTIDE SEQUENCE [LARGE SCALE GENOMIC DNA]</scope>
    <source>
        <strain evidence="7 8">UBC 951</strain>
    </source>
</reference>
<dbReference type="Gene3D" id="1.20.120.850">
    <property type="entry name" value="SWI2/SNF2 ATPases, N-terminal domain"/>
    <property type="match status" value="1"/>
</dbReference>
<dbReference type="InterPro" id="IPR049730">
    <property type="entry name" value="SNF2/RAD54-like_C"/>
</dbReference>
<dbReference type="SMART" id="SM00487">
    <property type="entry name" value="DEXDc"/>
    <property type="match status" value="1"/>
</dbReference>
<dbReference type="PROSITE" id="PS51192">
    <property type="entry name" value="HELICASE_ATP_BIND_1"/>
    <property type="match status" value="1"/>
</dbReference>
<evidence type="ECO:0000313" key="7">
    <source>
        <dbReference type="EMBL" id="KDN40884.1"/>
    </source>
</evidence>
<dbReference type="FunFam" id="3.40.50.10810:FF:000020">
    <property type="entry name" value="DNA repair and recombination protein RAD54B"/>
    <property type="match status" value="1"/>
</dbReference>
<dbReference type="CDD" id="cd18793">
    <property type="entry name" value="SF2_C_SNF"/>
    <property type="match status" value="1"/>
</dbReference>
<sequence length="1024" mass="112786">MVGQASSSSAGEAAEPAGLYKPVSKLKSGFKAPSVINRSNYLASGGPSAAATPSLVVRLKRRKLDSGSTPTIPEDENCVALPQATGTPSRQPSYPSGSAVKHTESNGFDVYSCTWRKPQFRKHKTWDGDGYLLVFKESQRALLKCADSKVELASSDRFHRGPLVNDEEFSMGGKELQICERVTYAEFKAAMGKSTKDIAEGALDLHAPSTQSTASYLRETMTNFMAPAKVPTFYSKDPPKRAHDDLDGEPSHGKQLRSASPVKLAAGIANPGQGKVPHARFSTENQDAIIMRRPDEAHQKRFNAKGLPIVDVVIDPHVGKHLRPHQVKGVKFLYECVMGMREDGNDSQGAILADEMGLGKTLQTITLIHTLLKQSCYYQPKSWTIQKALIVCPLSLVKNWRREFRKWLGNSAINVLCIDGDKRVSIKSFLYSKSYHVMIIGYEKLRSCMDQLKDAQPPIDLIVCDEGHRLKSKDAKTTKMFQALSTPRRIILSGTPIQNDLSEFFNMVDFVAPGLLGTYATFKRVFEEPIMKSRVQNCGSKAMQEGRDRSEMLKKATDDIILRRTADLLSEYLKPKTEMVVFCAPSPVQLHIYGQIVGSQEVKASVGAGTFGNPLPLILTLRKLCNAPQLLIKAAGLARGTDEEVSPFIPEDALEALKQPGIRDANVSGKLTTLDRLLKAIHKTTDDKVVVVSNFTSTLDIIEFLCERRGWPLLRLDGKTKTETRQELVNEFNRSPASSSFVFLLSAKSGGVGLNLIGANRLVLFDSDWNPSTDKQAMARIHRDGQKKPCFIYRMLLAGTMDEKIYQRQLSKIGLSDSLMDAGTGSSSKASDTFSPEELRDIFTLHKDTPSLTHDLLQCECSGNGVINVPDVVDEDMDGEDEEENAQQGFVMVSQYETNELIKASKDKRARLSALFSWGHFDCKAADGLRDSMIQRLIERQNRKAGADGGSQPNLPANPAAAARPCMSLLEQLDAGEVLNATDQAAWRDHKPFDVTQMASGSILHVFEKTSSSMTGKTDADKEL</sequence>
<dbReference type="EMBL" id="JMSN01000086">
    <property type="protein sequence ID" value="KDN40884.1"/>
    <property type="molecule type" value="Genomic_DNA"/>
</dbReference>
<dbReference type="GeneID" id="25266643"/>
<dbReference type="InterPro" id="IPR000330">
    <property type="entry name" value="SNF2_N"/>
</dbReference>
<dbReference type="GO" id="GO:0000724">
    <property type="term" value="P:double-strand break repair via homologous recombination"/>
    <property type="evidence" value="ECO:0007669"/>
    <property type="project" value="TreeGrafter"/>
</dbReference>
<dbReference type="GO" id="GO:0005524">
    <property type="term" value="F:ATP binding"/>
    <property type="evidence" value="ECO:0007669"/>
    <property type="project" value="InterPro"/>
</dbReference>
<dbReference type="GO" id="GO:0007131">
    <property type="term" value="P:reciprocal meiotic recombination"/>
    <property type="evidence" value="ECO:0007669"/>
    <property type="project" value="TreeGrafter"/>
</dbReference>
<dbReference type="InterPro" id="IPR001650">
    <property type="entry name" value="Helicase_C-like"/>
</dbReference>
<dbReference type="STRING" id="1037660.A0A066VQ34"/>
<evidence type="ECO:0000313" key="8">
    <source>
        <dbReference type="Proteomes" id="UP000027361"/>
    </source>
</evidence>
<dbReference type="InterPro" id="IPR027417">
    <property type="entry name" value="P-loop_NTPase"/>
</dbReference>
<feature type="compositionally biased region" description="Basic and acidic residues" evidence="4">
    <location>
        <begin position="237"/>
        <end position="252"/>
    </location>
</feature>
<evidence type="ECO:0000256" key="4">
    <source>
        <dbReference type="SAM" id="MobiDB-lite"/>
    </source>
</evidence>
<keyword evidence="3" id="KW-0067">ATP-binding</keyword>
<keyword evidence="2" id="KW-0378">Hydrolase</keyword>
<dbReference type="SUPFAM" id="SSF52540">
    <property type="entry name" value="P-loop containing nucleoside triphosphate hydrolases"/>
    <property type="match status" value="2"/>
</dbReference>
<dbReference type="CDD" id="cd18004">
    <property type="entry name" value="DEXHc_RAD54"/>
    <property type="match status" value="1"/>
</dbReference>
<dbReference type="GO" id="GO:0005634">
    <property type="term" value="C:nucleus"/>
    <property type="evidence" value="ECO:0007669"/>
    <property type="project" value="TreeGrafter"/>
</dbReference>
<dbReference type="PANTHER" id="PTHR45629:SF7">
    <property type="entry name" value="DNA EXCISION REPAIR PROTEIN ERCC-6-RELATED"/>
    <property type="match status" value="1"/>
</dbReference>
<dbReference type="InterPro" id="IPR038718">
    <property type="entry name" value="SNF2-like_sf"/>
</dbReference>
<feature type="region of interest" description="Disordered" evidence="4">
    <location>
        <begin position="81"/>
        <end position="101"/>
    </location>
</feature>
<dbReference type="AlphaFoldDB" id="A0A066VQ34"/>
<dbReference type="SMART" id="SM00490">
    <property type="entry name" value="HELICc"/>
    <property type="match status" value="1"/>
</dbReference>
<proteinExistence type="predicted"/>
<dbReference type="HOGENOM" id="CLU_000315_10_1_1"/>